<keyword evidence="3" id="KW-1185">Reference proteome</keyword>
<feature type="domain" description="GPI inositol-deacylase winged helix" evidence="1">
    <location>
        <begin position="4"/>
        <end position="72"/>
    </location>
</feature>
<dbReference type="PANTHER" id="PTHR10039:SF16">
    <property type="entry name" value="GPI INOSITOL-DEACYLASE"/>
    <property type="match status" value="1"/>
</dbReference>
<accession>A0A3N4JHK3</accession>
<evidence type="ECO:0000259" key="1">
    <source>
        <dbReference type="Pfam" id="PF22939"/>
    </source>
</evidence>
<gene>
    <name evidence="2" type="ORF">L873DRAFT_1809172</name>
</gene>
<feature type="non-terminal residue" evidence="2">
    <location>
        <position position="130"/>
    </location>
</feature>
<dbReference type="Pfam" id="PF22939">
    <property type="entry name" value="WHD_GPIID"/>
    <property type="match status" value="1"/>
</dbReference>
<dbReference type="EMBL" id="ML120401">
    <property type="protein sequence ID" value="RPA97752.1"/>
    <property type="molecule type" value="Genomic_DNA"/>
</dbReference>
<dbReference type="PANTHER" id="PTHR10039">
    <property type="entry name" value="AMELOGENIN"/>
    <property type="match status" value="1"/>
</dbReference>
<dbReference type="OrthoDB" id="4772757at2759"/>
<dbReference type="InterPro" id="IPR054471">
    <property type="entry name" value="GPIID_WHD"/>
</dbReference>
<name>A0A3N4JHK3_9PEZI</name>
<evidence type="ECO:0000313" key="2">
    <source>
        <dbReference type="EMBL" id="RPA97752.1"/>
    </source>
</evidence>
<organism evidence="2 3">
    <name type="scientific">Choiromyces venosus 120613-1</name>
    <dbReference type="NCBI Taxonomy" id="1336337"/>
    <lineage>
        <taxon>Eukaryota</taxon>
        <taxon>Fungi</taxon>
        <taxon>Dikarya</taxon>
        <taxon>Ascomycota</taxon>
        <taxon>Pezizomycotina</taxon>
        <taxon>Pezizomycetes</taxon>
        <taxon>Pezizales</taxon>
        <taxon>Tuberaceae</taxon>
        <taxon>Choiromyces</taxon>
    </lineage>
</organism>
<dbReference type="AlphaFoldDB" id="A0A3N4JHK3"/>
<dbReference type="Proteomes" id="UP000276215">
    <property type="component" value="Unassembled WGS sequence"/>
</dbReference>
<evidence type="ECO:0000313" key="3">
    <source>
        <dbReference type="Proteomes" id="UP000276215"/>
    </source>
</evidence>
<sequence>MGALLWISHSEKPLQLDELLQALAVEKGSTELNPKRISSVEILLSCCLGLITFDKEASRVRLIHFSLQEYLYTRPDVFPSAHSTIAETCLTYLNFPHIKDLSHSLDSSPPPFLTYFSLYWGVHAGREASS</sequence>
<reference evidence="2 3" key="1">
    <citation type="journal article" date="2018" name="Nat. Ecol. Evol.">
        <title>Pezizomycetes genomes reveal the molecular basis of ectomycorrhizal truffle lifestyle.</title>
        <authorList>
            <person name="Murat C."/>
            <person name="Payen T."/>
            <person name="Noel B."/>
            <person name="Kuo A."/>
            <person name="Morin E."/>
            <person name="Chen J."/>
            <person name="Kohler A."/>
            <person name="Krizsan K."/>
            <person name="Balestrini R."/>
            <person name="Da Silva C."/>
            <person name="Montanini B."/>
            <person name="Hainaut M."/>
            <person name="Levati E."/>
            <person name="Barry K.W."/>
            <person name="Belfiori B."/>
            <person name="Cichocki N."/>
            <person name="Clum A."/>
            <person name="Dockter R.B."/>
            <person name="Fauchery L."/>
            <person name="Guy J."/>
            <person name="Iotti M."/>
            <person name="Le Tacon F."/>
            <person name="Lindquist E.A."/>
            <person name="Lipzen A."/>
            <person name="Malagnac F."/>
            <person name="Mello A."/>
            <person name="Molinier V."/>
            <person name="Miyauchi S."/>
            <person name="Poulain J."/>
            <person name="Riccioni C."/>
            <person name="Rubini A."/>
            <person name="Sitrit Y."/>
            <person name="Splivallo R."/>
            <person name="Traeger S."/>
            <person name="Wang M."/>
            <person name="Zifcakova L."/>
            <person name="Wipf D."/>
            <person name="Zambonelli A."/>
            <person name="Paolocci F."/>
            <person name="Nowrousian M."/>
            <person name="Ottonello S."/>
            <person name="Baldrian P."/>
            <person name="Spatafora J.W."/>
            <person name="Henrissat B."/>
            <person name="Nagy L.G."/>
            <person name="Aury J.M."/>
            <person name="Wincker P."/>
            <person name="Grigoriev I.V."/>
            <person name="Bonfante P."/>
            <person name="Martin F.M."/>
        </authorList>
    </citation>
    <scope>NUCLEOTIDE SEQUENCE [LARGE SCALE GENOMIC DNA]</scope>
    <source>
        <strain evidence="2 3">120613-1</strain>
    </source>
</reference>
<protein>
    <recommendedName>
        <fullName evidence="1">GPI inositol-deacylase winged helix domain-containing protein</fullName>
    </recommendedName>
</protein>
<proteinExistence type="predicted"/>